<evidence type="ECO:0000256" key="10">
    <source>
        <dbReference type="SAM" id="MobiDB-lite"/>
    </source>
</evidence>
<keyword evidence="6 9" id="KW-0443">Lipid metabolism</keyword>
<dbReference type="PRINTS" id="PR01071">
    <property type="entry name" value="ACOABIOTINCC"/>
</dbReference>
<dbReference type="InterPro" id="IPR001249">
    <property type="entry name" value="AcCoA_biotinCC"/>
</dbReference>
<evidence type="ECO:0000256" key="9">
    <source>
        <dbReference type="RuleBase" id="RU364072"/>
    </source>
</evidence>
<dbReference type="InterPro" id="IPR011053">
    <property type="entry name" value="Single_hybrid_motif"/>
</dbReference>
<comment type="pathway">
    <text evidence="2 9">Lipid metabolism; fatty acid biosynthesis.</text>
</comment>
<protein>
    <recommendedName>
        <fullName evidence="3 9">Biotin carboxyl carrier protein of acetyl-CoA carboxylase</fullName>
    </recommendedName>
</protein>
<dbReference type="UniPathway" id="UPA00094"/>
<proteinExistence type="predicted"/>
<dbReference type="AlphaFoldDB" id="A0A1S7RYV0"/>
<evidence type="ECO:0000259" key="11">
    <source>
        <dbReference type="PROSITE" id="PS50968"/>
    </source>
</evidence>
<evidence type="ECO:0000256" key="7">
    <source>
        <dbReference type="ARBA" id="ARBA00023160"/>
    </source>
</evidence>
<gene>
    <name evidence="12" type="ORF">AGR4C_Lc50334</name>
</gene>
<dbReference type="InterPro" id="IPR000089">
    <property type="entry name" value="Biotin_lipoyl"/>
</dbReference>
<dbReference type="CDD" id="cd06850">
    <property type="entry name" value="biotinyl_domain"/>
    <property type="match status" value="1"/>
</dbReference>
<dbReference type="Gene3D" id="2.40.50.100">
    <property type="match status" value="1"/>
</dbReference>
<evidence type="ECO:0000256" key="4">
    <source>
        <dbReference type="ARBA" id="ARBA00022516"/>
    </source>
</evidence>
<dbReference type="GO" id="GO:0003989">
    <property type="term" value="F:acetyl-CoA carboxylase activity"/>
    <property type="evidence" value="ECO:0007669"/>
    <property type="project" value="InterPro"/>
</dbReference>
<evidence type="ECO:0000256" key="6">
    <source>
        <dbReference type="ARBA" id="ARBA00023098"/>
    </source>
</evidence>
<keyword evidence="7 9" id="KW-0275">Fatty acid biosynthesis</keyword>
<dbReference type="Proteomes" id="UP000191897">
    <property type="component" value="Unassembled WGS sequence"/>
</dbReference>
<name>A0A1S7RYV0_AGRTU</name>
<dbReference type="SUPFAM" id="SSF51230">
    <property type="entry name" value="Single hybrid motif"/>
    <property type="match status" value="1"/>
</dbReference>
<organism evidence="12 13">
    <name type="scientific">Agrobacterium tumefaciens str. Kerr 14</name>
    <dbReference type="NCBI Taxonomy" id="1183424"/>
    <lineage>
        <taxon>Bacteria</taxon>
        <taxon>Pseudomonadati</taxon>
        <taxon>Pseudomonadota</taxon>
        <taxon>Alphaproteobacteria</taxon>
        <taxon>Hyphomicrobiales</taxon>
        <taxon>Rhizobiaceae</taxon>
        <taxon>Rhizobium/Agrobacterium group</taxon>
        <taxon>Agrobacterium</taxon>
        <taxon>Agrobacterium tumefaciens complex</taxon>
    </lineage>
</organism>
<dbReference type="PANTHER" id="PTHR45266">
    <property type="entry name" value="OXALOACETATE DECARBOXYLASE ALPHA CHAIN"/>
    <property type="match status" value="1"/>
</dbReference>
<accession>A0A1S7RYV0</accession>
<keyword evidence="8 9" id="KW-0092">Biotin</keyword>
<evidence type="ECO:0000256" key="1">
    <source>
        <dbReference type="ARBA" id="ARBA00003761"/>
    </source>
</evidence>
<dbReference type="GO" id="GO:0009317">
    <property type="term" value="C:acetyl-CoA carboxylase complex"/>
    <property type="evidence" value="ECO:0007669"/>
    <property type="project" value="InterPro"/>
</dbReference>
<evidence type="ECO:0000256" key="8">
    <source>
        <dbReference type="ARBA" id="ARBA00023267"/>
    </source>
</evidence>
<dbReference type="PROSITE" id="PS50968">
    <property type="entry name" value="BIOTINYL_LIPOYL"/>
    <property type="match status" value="1"/>
</dbReference>
<evidence type="ECO:0000313" key="13">
    <source>
        <dbReference type="Proteomes" id="UP000191897"/>
    </source>
</evidence>
<dbReference type="NCBIfam" id="TIGR00531">
    <property type="entry name" value="BCCP"/>
    <property type="match status" value="1"/>
</dbReference>
<dbReference type="Pfam" id="PF00364">
    <property type="entry name" value="Biotin_lipoyl"/>
    <property type="match status" value="1"/>
</dbReference>
<feature type="domain" description="Lipoyl-binding" evidence="11">
    <location>
        <begin position="102"/>
        <end position="178"/>
    </location>
</feature>
<evidence type="ECO:0000256" key="2">
    <source>
        <dbReference type="ARBA" id="ARBA00005194"/>
    </source>
</evidence>
<evidence type="ECO:0000313" key="12">
    <source>
        <dbReference type="EMBL" id="CUX59556.1"/>
    </source>
</evidence>
<evidence type="ECO:0000256" key="5">
    <source>
        <dbReference type="ARBA" id="ARBA00022832"/>
    </source>
</evidence>
<dbReference type="EMBL" id="FBWC01000027">
    <property type="protein sequence ID" value="CUX59556.1"/>
    <property type="molecule type" value="Genomic_DNA"/>
</dbReference>
<evidence type="ECO:0000256" key="3">
    <source>
        <dbReference type="ARBA" id="ARBA00017562"/>
    </source>
</evidence>
<sequence length="178" mass="19121">MDRVRIPLRLPAAVGTKKTLETNMDLEKIKKLIEFVGSSRVSELTVSQEGTTVRIIRENNAVSQHATSSQPRIVPVAEAASAEAPRAEEQAPASATATPAPSAIVAAPSFGLFHRAPSPGSTPFAEAGDEVREGQELFIIEAMKVFNTVRAERSGRIARFIANDGEDVELGQPVLEFE</sequence>
<keyword evidence="5 9" id="KW-0276">Fatty acid metabolism</keyword>
<comment type="function">
    <text evidence="1 9">This protein is a component of the acetyl coenzyme A carboxylase complex; first, biotin carboxylase catalyzes the carboxylation of the carrier protein and then the transcarboxylase transfers the carboxyl group to form malonyl-CoA.</text>
</comment>
<dbReference type="PANTHER" id="PTHR45266:SF3">
    <property type="entry name" value="OXALOACETATE DECARBOXYLASE ALPHA CHAIN"/>
    <property type="match status" value="1"/>
</dbReference>
<dbReference type="InterPro" id="IPR050709">
    <property type="entry name" value="Biotin_Carboxyl_Carrier/Decarb"/>
</dbReference>
<feature type="region of interest" description="Disordered" evidence="10">
    <location>
        <begin position="80"/>
        <end position="99"/>
    </location>
</feature>
<keyword evidence="4 9" id="KW-0444">Lipid biosynthesis</keyword>
<dbReference type="GO" id="GO:0006633">
    <property type="term" value="P:fatty acid biosynthetic process"/>
    <property type="evidence" value="ECO:0007669"/>
    <property type="project" value="UniProtKB-UniPathway"/>
</dbReference>
<dbReference type="PROSITE" id="PS00188">
    <property type="entry name" value="BIOTIN"/>
    <property type="match status" value="1"/>
</dbReference>
<dbReference type="InterPro" id="IPR001882">
    <property type="entry name" value="Biotin_BS"/>
</dbReference>
<reference evidence="12 13" key="1">
    <citation type="submission" date="2016-01" db="EMBL/GenBank/DDBJ databases">
        <authorList>
            <person name="Oliw E.H."/>
        </authorList>
    </citation>
    <scope>NUCLEOTIDE SEQUENCE [LARGE SCALE GENOMIC DNA]</scope>
    <source>
        <strain evidence="12 13">Kerr 14</strain>
    </source>
</reference>